<evidence type="ECO:0000256" key="1">
    <source>
        <dbReference type="SAM" id="MobiDB-lite"/>
    </source>
</evidence>
<dbReference type="Proteomes" id="UP000694044">
    <property type="component" value="Unassembled WGS sequence"/>
</dbReference>
<organism evidence="2 3">
    <name type="scientific">Phytophthora pseudosyringae</name>
    <dbReference type="NCBI Taxonomy" id="221518"/>
    <lineage>
        <taxon>Eukaryota</taxon>
        <taxon>Sar</taxon>
        <taxon>Stramenopiles</taxon>
        <taxon>Oomycota</taxon>
        <taxon>Peronosporomycetes</taxon>
        <taxon>Peronosporales</taxon>
        <taxon>Peronosporaceae</taxon>
        <taxon>Phytophthora</taxon>
    </lineage>
</organism>
<feature type="non-terminal residue" evidence="2">
    <location>
        <position position="104"/>
    </location>
</feature>
<sequence>MVLTAAADSVVGTATPRSGGVGPTERLPSVSAMVQQVASNVLTVPPLQLRSVTDADFGLVPDLLAAAGCLSPVLTPAPSAPSSRAFGDLTLFELTSFLPEGGAE</sequence>
<gene>
    <name evidence="2" type="ORF">PHYPSEUDO_011485</name>
</gene>
<accession>A0A8T1V933</accession>
<evidence type="ECO:0000313" key="2">
    <source>
        <dbReference type="EMBL" id="KAG7377551.1"/>
    </source>
</evidence>
<feature type="region of interest" description="Disordered" evidence="1">
    <location>
        <begin position="1"/>
        <end position="26"/>
    </location>
</feature>
<dbReference type="EMBL" id="JAGDFM010000511">
    <property type="protein sequence ID" value="KAG7377551.1"/>
    <property type="molecule type" value="Genomic_DNA"/>
</dbReference>
<evidence type="ECO:0000313" key="3">
    <source>
        <dbReference type="Proteomes" id="UP000694044"/>
    </source>
</evidence>
<reference evidence="2" key="1">
    <citation type="submission" date="2021-02" db="EMBL/GenBank/DDBJ databases">
        <authorList>
            <person name="Palmer J.M."/>
        </authorList>
    </citation>
    <scope>NUCLEOTIDE SEQUENCE</scope>
    <source>
        <strain evidence="2">SCRP734</strain>
    </source>
</reference>
<name>A0A8T1V933_9STRA</name>
<dbReference type="OrthoDB" id="129728at2759"/>
<protein>
    <submittedName>
        <fullName evidence="2">Uncharacterized protein</fullName>
    </submittedName>
</protein>
<dbReference type="AlphaFoldDB" id="A0A8T1V933"/>
<comment type="caution">
    <text evidence="2">The sequence shown here is derived from an EMBL/GenBank/DDBJ whole genome shotgun (WGS) entry which is preliminary data.</text>
</comment>
<proteinExistence type="predicted"/>
<keyword evidence="3" id="KW-1185">Reference proteome</keyword>